<dbReference type="SUPFAM" id="SSF141322">
    <property type="entry name" value="NfeD domain-like"/>
    <property type="match status" value="1"/>
</dbReference>
<dbReference type="Gene3D" id="2.40.50.140">
    <property type="entry name" value="Nucleic acid-binding proteins"/>
    <property type="match status" value="1"/>
</dbReference>
<proteinExistence type="predicted"/>
<accession>A0A485LUD0</accession>
<dbReference type="InterPro" id="IPR002810">
    <property type="entry name" value="NfeD-like_C"/>
</dbReference>
<evidence type="ECO:0000256" key="3">
    <source>
        <dbReference type="ARBA" id="ARBA00022989"/>
    </source>
</evidence>
<evidence type="ECO:0000256" key="1">
    <source>
        <dbReference type="ARBA" id="ARBA00004141"/>
    </source>
</evidence>
<dbReference type="InterPro" id="IPR052165">
    <property type="entry name" value="Membrane_assoc_protease"/>
</dbReference>
<dbReference type="AlphaFoldDB" id="A0A485LUD0"/>
<dbReference type="EMBL" id="CAADRM010000013">
    <property type="protein sequence ID" value="VFU11561.1"/>
    <property type="molecule type" value="Genomic_DNA"/>
</dbReference>
<comment type="subcellular location">
    <subcellularLocation>
        <location evidence="1">Membrane</location>
        <topology evidence="1">Multi-pass membrane protein</topology>
    </subcellularLocation>
</comment>
<evidence type="ECO:0000256" key="5">
    <source>
        <dbReference type="SAM" id="Phobius"/>
    </source>
</evidence>
<protein>
    <recommendedName>
        <fullName evidence="6">NfeD-like C-terminal domain-containing protein</fullName>
    </recommendedName>
</protein>
<feature type="transmembrane region" description="Helical" evidence="5">
    <location>
        <begin position="44"/>
        <end position="64"/>
    </location>
</feature>
<reference evidence="7" key="1">
    <citation type="submission" date="2019-03" db="EMBL/GenBank/DDBJ databases">
        <authorList>
            <person name="Hao L."/>
        </authorList>
    </citation>
    <scope>NUCLEOTIDE SEQUENCE</scope>
</reference>
<name>A0A485LUD0_9ZZZZ</name>
<dbReference type="Pfam" id="PF01957">
    <property type="entry name" value="NfeD"/>
    <property type="match status" value="1"/>
</dbReference>
<evidence type="ECO:0000259" key="6">
    <source>
        <dbReference type="Pfam" id="PF01957"/>
    </source>
</evidence>
<keyword evidence="3 5" id="KW-1133">Transmembrane helix</keyword>
<evidence type="ECO:0000256" key="4">
    <source>
        <dbReference type="ARBA" id="ARBA00023136"/>
    </source>
</evidence>
<dbReference type="PANTHER" id="PTHR33507">
    <property type="entry name" value="INNER MEMBRANE PROTEIN YBBJ"/>
    <property type="match status" value="1"/>
</dbReference>
<feature type="transmembrane region" description="Helical" evidence="5">
    <location>
        <begin position="12"/>
        <end position="38"/>
    </location>
</feature>
<feature type="domain" description="NfeD-like C-terminal" evidence="6">
    <location>
        <begin position="80"/>
        <end position="134"/>
    </location>
</feature>
<organism evidence="7">
    <name type="scientific">anaerobic digester metagenome</name>
    <dbReference type="NCBI Taxonomy" id="1263854"/>
    <lineage>
        <taxon>unclassified sequences</taxon>
        <taxon>metagenomes</taxon>
        <taxon>ecological metagenomes</taxon>
    </lineage>
</organism>
<dbReference type="PANTHER" id="PTHR33507:SF4">
    <property type="entry name" value="NODULATION COMPETITIVENESS PROTEIN NFED"/>
    <property type="match status" value="1"/>
</dbReference>
<sequence length="142" mass="15957">MPVKETCMKGGVILRYAILQIIGLFVFVIVLLFVRTWLIAFPLWLFWLLIVLWVAKDVALYPLVWRAYDTGSCREQGSPVGLYGVARDRLDPSGYIEVRGELWKAEILKGADAVEKGQEVRVTGRTGLTLSVEPAGCENEKE</sequence>
<evidence type="ECO:0000256" key="2">
    <source>
        <dbReference type="ARBA" id="ARBA00022692"/>
    </source>
</evidence>
<keyword evidence="2 5" id="KW-0812">Transmembrane</keyword>
<gene>
    <name evidence="7" type="ORF">SCFA_110024</name>
</gene>
<keyword evidence="4 5" id="KW-0472">Membrane</keyword>
<dbReference type="GO" id="GO:0016020">
    <property type="term" value="C:membrane"/>
    <property type="evidence" value="ECO:0007669"/>
    <property type="project" value="UniProtKB-SubCell"/>
</dbReference>
<evidence type="ECO:0000313" key="7">
    <source>
        <dbReference type="EMBL" id="VFU11561.1"/>
    </source>
</evidence>
<dbReference type="InterPro" id="IPR012340">
    <property type="entry name" value="NA-bd_OB-fold"/>
</dbReference>